<proteinExistence type="inferred from homology"/>
<dbReference type="RefSeq" id="XP_062795115.1">
    <property type="nucleotide sequence ID" value="XM_062939064.1"/>
</dbReference>
<name>A0ABZ1D8H8_9TREE</name>
<feature type="domain" description="Isochorismatase-like" evidence="3">
    <location>
        <begin position="24"/>
        <end position="198"/>
    </location>
</feature>
<dbReference type="Proteomes" id="UP001329825">
    <property type="component" value="Chromosome 10"/>
</dbReference>
<evidence type="ECO:0000256" key="1">
    <source>
        <dbReference type="ARBA" id="ARBA00006336"/>
    </source>
</evidence>
<dbReference type="Gene3D" id="3.40.50.850">
    <property type="entry name" value="Isochorismatase-like"/>
    <property type="match status" value="1"/>
</dbReference>
<keyword evidence="5" id="KW-1185">Reference proteome</keyword>
<dbReference type="InterPro" id="IPR050272">
    <property type="entry name" value="Isochorismatase-like_hydrls"/>
</dbReference>
<organism evidence="4 5">
    <name type="scientific">Kwoniella shivajii</name>
    <dbReference type="NCBI Taxonomy" id="564305"/>
    <lineage>
        <taxon>Eukaryota</taxon>
        <taxon>Fungi</taxon>
        <taxon>Dikarya</taxon>
        <taxon>Basidiomycota</taxon>
        <taxon>Agaricomycotina</taxon>
        <taxon>Tremellomycetes</taxon>
        <taxon>Tremellales</taxon>
        <taxon>Cryptococcaceae</taxon>
        <taxon>Kwoniella</taxon>
    </lineage>
</organism>
<comment type="similarity">
    <text evidence="1">Belongs to the isochorismatase family.</text>
</comment>
<sequence length="204" mass="21813">MSSAQSLRQLLGEQASTASINDSTLIIIDAQNEYINGSLATTNIENTRKGVSTVLEKYRDGNNQHGGRNIIHVLHKTPEGAPIFTPNTPLFDEFDELKPVEGGNEKTILKGQPSSFAGTELEEYLKSLGDAGKKVVLTGYMAHVCVSTTARKADELGLEVIIVEDAVGDRDIPGVSGEDLTRVALAELGDAFGTIVDSKSIKVD</sequence>
<dbReference type="PANTHER" id="PTHR43540:SF15">
    <property type="entry name" value="BLR5631 PROTEIN"/>
    <property type="match status" value="1"/>
</dbReference>
<dbReference type="GeneID" id="87959504"/>
<dbReference type="InterPro" id="IPR000868">
    <property type="entry name" value="Isochorismatase-like_dom"/>
</dbReference>
<evidence type="ECO:0000259" key="3">
    <source>
        <dbReference type="Pfam" id="PF00857"/>
    </source>
</evidence>
<dbReference type="InterPro" id="IPR036380">
    <property type="entry name" value="Isochorismatase-like_sf"/>
</dbReference>
<accession>A0ABZ1D8H8</accession>
<keyword evidence="2" id="KW-0378">Hydrolase</keyword>
<dbReference type="PANTHER" id="PTHR43540">
    <property type="entry name" value="PEROXYUREIDOACRYLATE/UREIDOACRYLATE AMIDOHYDROLASE-RELATED"/>
    <property type="match status" value="1"/>
</dbReference>
<reference evidence="4 5" key="1">
    <citation type="submission" date="2024-01" db="EMBL/GenBank/DDBJ databases">
        <title>Comparative genomics of Cryptococcus and Kwoniella reveals pathogenesis evolution and contrasting modes of karyotype evolution via chromosome fusion or intercentromeric recombination.</title>
        <authorList>
            <person name="Coelho M.A."/>
            <person name="David-Palma M."/>
            <person name="Shea T."/>
            <person name="Bowers K."/>
            <person name="McGinley-Smith S."/>
            <person name="Mohammad A.W."/>
            <person name="Gnirke A."/>
            <person name="Yurkov A.M."/>
            <person name="Nowrousian M."/>
            <person name="Sun S."/>
            <person name="Cuomo C.A."/>
            <person name="Heitman J."/>
        </authorList>
    </citation>
    <scope>NUCLEOTIDE SEQUENCE [LARGE SCALE GENOMIC DNA]</scope>
    <source>
        <strain evidence="4">CBS 11374</strain>
    </source>
</reference>
<dbReference type="EMBL" id="CP141890">
    <property type="protein sequence ID" value="WRT70376.1"/>
    <property type="molecule type" value="Genomic_DNA"/>
</dbReference>
<evidence type="ECO:0000313" key="5">
    <source>
        <dbReference type="Proteomes" id="UP001329825"/>
    </source>
</evidence>
<dbReference type="Pfam" id="PF00857">
    <property type="entry name" value="Isochorismatase"/>
    <property type="match status" value="1"/>
</dbReference>
<gene>
    <name evidence="4" type="ORF">IL334_007374</name>
</gene>
<protein>
    <recommendedName>
        <fullName evidence="3">Isochorismatase-like domain-containing protein</fullName>
    </recommendedName>
</protein>
<evidence type="ECO:0000313" key="4">
    <source>
        <dbReference type="EMBL" id="WRT70376.1"/>
    </source>
</evidence>
<dbReference type="SUPFAM" id="SSF52499">
    <property type="entry name" value="Isochorismatase-like hydrolases"/>
    <property type="match status" value="1"/>
</dbReference>
<evidence type="ECO:0000256" key="2">
    <source>
        <dbReference type="ARBA" id="ARBA00022801"/>
    </source>
</evidence>